<dbReference type="Pfam" id="PF13855">
    <property type="entry name" value="LRR_8"/>
    <property type="match status" value="2"/>
</dbReference>
<dbReference type="InterPro" id="IPR003591">
    <property type="entry name" value="Leu-rich_rpt_typical-subtyp"/>
</dbReference>
<keyword evidence="3" id="KW-0677">Repeat</keyword>
<feature type="signal peptide" evidence="6">
    <location>
        <begin position="1"/>
        <end position="23"/>
    </location>
</feature>
<dbReference type="VEuPathDB" id="VectorBase:AFAF005616"/>
<proteinExistence type="predicted"/>
<evidence type="ECO:0000256" key="1">
    <source>
        <dbReference type="ARBA" id="ARBA00022614"/>
    </source>
</evidence>
<keyword evidence="2 6" id="KW-0732">Signal</keyword>
<dbReference type="Proteomes" id="UP000075886">
    <property type="component" value="Unassembled WGS sequence"/>
</dbReference>
<dbReference type="Gene3D" id="1.20.5.110">
    <property type="match status" value="1"/>
</dbReference>
<dbReference type="EnsemblMetazoa" id="AFAF005616-RA">
    <property type="protein sequence ID" value="AFAF005616-PA"/>
    <property type="gene ID" value="AFAF005616"/>
</dbReference>
<evidence type="ECO:0000313" key="8">
    <source>
        <dbReference type="Proteomes" id="UP000075886"/>
    </source>
</evidence>
<evidence type="ECO:0000256" key="6">
    <source>
        <dbReference type="SAM" id="SignalP"/>
    </source>
</evidence>
<keyword evidence="4" id="KW-0175">Coiled coil</keyword>
<dbReference type="Pfam" id="PF13306">
    <property type="entry name" value="LRR_5"/>
    <property type="match status" value="1"/>
</dbReference>
<organism evidence="7 8">
    <name type="scientific">Anopheles farauti</name>
    <dbReference type="NCBI Taxonomy" id="69004"/>
    <lineage>
        <taxon>Eukaryota</taxon>
        <taxon>Metazoa</taxon>
        <taxon>Ecdysozoa</taxon>
        <taxon>Arthropoda</taxon>
        <taxon>Hexapoda</taxon>
        <taxon>Insecta</taxon>
        <taxon>Pterygota</taxon>
        <taxon>Neoptera</taxon>
        <taxon>Endopterygota</taxon>
        <taxon>Diptera</taxon>
        <taxon>Nematocera</taxon>
        <taxon>Culicoidea</taxon>
        <taxon>Culicidae</taxon>
        <taxon>Anophelinae</taxon>
        <taxon>Anopheles</taxon>
    </lineage>
</organism>
<dbReference type="PANTHER" id="PTHR24366:SF161">
    <property type="entry name" value="TIR DOMAIN-CONTAINING PROTEIN"/>
    <property type="match status" value="1"/>
</dbReference>
<reference evidence="8" key="1">
    <citation type="submission" date="2014-01" db="EMBL/GenBank/DDBJ databases">
        <title>The Genome Sequence of Anopheles farauti FAR1 (V2).</title>
        <authorList>
            <consortium name="The Broad Institute Genomics Platform"/>
            <person name="Neafsey D.E."/>
            <person name="Besansky N."/>
            <person name="Howell P."/>
            <person name="Walton C."/>
            <person name="Young S.K."/>
            <person name="Zeng Q."/>
            <person name="Gargeya S."/>
            <person name="Fitzgerald M."/>
            <person name="Haas B."/>
            <person name="Abouelleil A."/>
            <person name="Allen A.W."/>
            <person name="Alvarado L."/>
            <person name="Arachchi H.M."/>
            <person name="Berlin A.M."/>
            <person name="Chapman S.B."/>
            <person name="Gainer-Dewar J."/>
            <person name="Goldberg J."/>
            <person name="Griggs A."/>
            <person name="Gujja S."/>
            <person name="Hansen M."/>
            <person name="Howarth C."/>
            <person name="Imamovic A."/>
            <person name="Ireland A."/>
            <person name="Larimer J."/>
            <person name="McCowan C."/>
            <person name="Murphy C."/>
            <person name="Pearson M."/>
            <person name="Poon T.W."/>
            <person name="Priest M."/>
            <person name="Roberts A."/>
            <person name="Saif S."/>
            <person name="Shea T."/>
            <person name="Sisk P."/>
            <person name="Sykes S."/>
            <person name="Wortman J."/>
            <person name="Nusbaum C."/>
            <person name="Birren B."/>
        </authorList>
    </citation>
    <scope>NUCLEOTIDE SEQUENCE [LARGE SCALE GENOMIC DNA]</scope>
    <source>
        <strain evidence="8">FAR1</strain>
    </source>
</reference>
<dbReference type="Gene3D" id="3.80.10.10">
    <property type="entry name" value="Ribonuclease Inhibitor"/>
    <property type="match status" value="1"/>
</dbReference>
<sequence length="641" mass="72866">MARLQIVTLISFLLAHCSCTVAGFRSEAEVPAGGQAYDAHGDYGNEASSSTTESTAIVYPEYHFPDSRGYMCRESDHIYECVFTNVAITRDTPSFFFGFANVAMNNQRSITFKNSHMRIMPAALVNSFRKVELLNLEGLQIEEIEPYAFENGGLIKELYLSFNDIQSLTHATVYGLAALEFLTLDRNEIRRLTSDVFYNTPNLKVLSMSNNKLERIEDGTFRRNTMLEDLQLASNKLTHVDLSLIPSLFIANVSFNQLTQLSVPNKIETLDASHNHIRSVLGHRNPNLTQLNLRSNNLTDTAWLPNFPSLQQLDLSYNELEKISANSLKKSHHLVKLLLQHNRLMSLNLGIALGELQVLDVSHNQVVYLDNNFKPFNKLQQLYLDHNSIVTIKIASNHSVQNLTMSHNDWDCQNLRNLNNLMDKLSDADQYCKVGYKLEGNLCCKEHDKPYLDRLNEQIKLTTIAEKVHRADGRCSANETLESIQTLSRTVEEAEAAGSSQNLKSEVSLLESTNRALQQQMQQKRETITNLLAEIDSYIWRYRVPKQGLVKASVNLIKVFNHLAARQEFRKNESKARTSAVDDKKAELDRLTAENELLRSETKGKRDQTKDLQTKNASRNNRIKQMQAKINNNPHAQRNHG</sequence>
<keyword evidence="8" id="KW-1185">Reference proteome</keyword>
<accession>A0A182Q9B3</accession>
<dbReference type="Gene3D" id="1.20.5.340">
    <property type="match status" value="1"/>
</dbReference>
<dbReference type="PANTHER" id="PTHR24366">
    <property type="entry name" value="IG(IMMUNOGLOBULIN) AND LRR(LEUCINE RICH REPEAT) DOMAINS"/>
    <property type="match status" value="1"/>
</dbReference>
<name>A0A182Q9B3_9DIPT</name>
<dbReference type="PROSITE" id="PS51450">
    <property type="entry name" value="LRR"/>
    <property type="match status" value="3"/>
</dbReference>
<feature type="coiled-coil region" evidence="4">
    <location>
        <begin position="477"/>
        <end position="534"/>
    </location>
</feature>
<feature type="region of interest" description="Disordered" evidence="5">
    <location>
        <begin position="594"/>
        <end position="641"/>
    </location>
</feature>
<dbReference type="InterPro" id="IPR001611">
    <property type="entry name" value="Leu-rich_rpt"/>
</dbReference>
<evidence type="ECO:0000256" key="2">
    <source>
        <dbReference type="ARBA" id="ARBA00022729"/>
    </source>
</evidence>
<keyword evidence="1" id="KW-0433">Leucine-rich repeat</keyword>
<dbReference type="STRING" id="69004.A0A182Q9B3"/>
<evidence type="ECO:0000256" key="3">
    <source>
        <dbReference type="ARBA" id="ARBA00022737"/>
    </source>
</evidence>
<dbReference type="AlphaFoldDB" id="A0A182Q9B3"/>
<evidence type="ECO:0000256" key="5">
    <source>
        <dbReference type="SAM" id="MobiDB-lite"/>
    </source>
</evidence>
<evidence type="ECO:0000256" key="4">
    <source>
        <dbReference type="SAM" id="Coils"/>
    </source>
</evidence>
<reference evidence="7" key="2">
    <citation type="submission" date="2020-05" db="UniProtKB">
        <authorList>
            <consortium name="EnsemblMetazoa"/>
        </authorList>
    </citation>
    <scope>IDENTIFICATION</scope>
    <source>
        <strain evidence="7">FAR1</strain>
    </source>
</reference>
<feature type="compositionally biased region" description="Polar residues" evidence="5">
    <location>
        <begin position="614"/>
        <end position="641"/>
    </location>
</feature>
<dbReference type="SUPFAM" id="SSF52058">
    <property type="entry name" value="L domain-like"/>
    <property type="match status" value="1"/>
</dbReference>
<dbReference type="EMBL" id="AXCN02000436">
    <property type="status" value="NOT_ANNOTATED_CDS"/>
    <property type="molecule type" value="Genomic_DNA"/>
</dbReference>
<protein>
    <recommendedName>
        <fullName evidence="9">Leucine rich immune protein (Short)</fullName>
    </recommendedName>
</protein>
<dbReference type="InterPro" id="IPR032675">
    <property type="entry name" value="LRR_dom_sf"/>
</dbReference>
<feature type="chain" id="PRO_5012949630" description="Leucine rich immune protein (Short)" evidence="6">
    <location>
        <begin position="24"/>
        <end position="641"/>
    </location>
</feature>
<evidence type="ECO:0008006" key="9">
    <source>
        <dbReference type="Google" id="ProtNLM"/>
    </source>
</evidence>
<evidence type="ECO:0000313" key="7">
    <source>
        <dbReference type="EnsemblMetazoa" id="AFAF005616-PA"/>
    </source>
</evidence>
<dbReference type="SMART" id="SM00369">
    <property type="entry name" value="LRR_TYP"/>
    <property type="match status" value="6"/>
</dbReference>
<dbReference type="InterPro" id="IPR026906">
    <property type="entry name" value="LRR_5"/>
</dbReference>
<feature type="compositionally biased region" description="Basic and acidic residues" evidence="5">
    <location>
        <begin position="594"/>
        <end position="613"/>
    </location>
</feature>